<proteinExistence type="predicted"/>
<protein>
    <recommendedName>
        <fullName evidence="3">DDE Tnp4 domain-containing protein</fullName>
    </recommendedName>
</protein>
<keyword evidence="7" id="KW-1185">Reference proteome</keyword>
<gene>
    <name evidence="4" type="ORF">PR001_g18748</name>
    <name evidence="5" type="ORF">PR003_g19289</name>
</gene>
<evidence type="ECO:0000256" key="2">
    <source>
        <dbReference type="ARBA" id="ARBA00022723"/>
    </source>
</evidence>
<evidence type="ECO:0000313" key="7">
    <source>
        <dbReference type="Proteomes" id="UP000434957"/>
    </source>
</evidence>
<sequence>MFDGDDAMVLLLYEAYKTHSELVRDARRDVHHLLLEEDWRIAMRARHYLTTQCLDVPCPSSWMTLYESGTDINFLNATSLTRFSCYYYMAPPSARGRPPKLRYLHQVLSLILTLYAGSMEQSSLCILFGVPPSMLSRTLRRAEEALSQALNGYAPDRISWPSPSRQVEMARMVNKREPLLTHTFGFIDGKNLRVQGLSNGDLQNAMYNGWLHSVFVTGTICFAADGCIIWSKHNCPGSWNDSDTSLEFRTKLTGPQYCPDDRMNVVSDSAFPCSSVMTGRILTPLKDGDIEKIEPSLRASARTLHNVITSIRQAAEWGMGIVQKVYSRLNLPHPYDPDVRGMRIGNLFRLANYRVRTVGISEIKTTFSGAMEMPE</sequence>
<keyword evidence="2" id="KW-0479">Metal-binding</keyword>
<organism evidence="4 6">
    <name type="scientific">Phytophthora rubi</name>
    <dbReference type="NCBI Taxonomy" id="129364"/>
    <lineage>
        <taxon>Eukaryota</taxon>
        <taxon>Sar</taxon>
        <taxon>Stramenopiles</taxon>
        <taxon>Oomycota</taxon>
        <taxon>Peronosporomycetes</taxon>
        <taxon>Peronosporales</taxon>
        <taxon>Peronosporaceae</taxon>
        <taxon>Phytophthora</taxon>
    </lineage>
</organism>
<dbReference type="Pfam" id="PF13359">
    <property type="entry name" value="DDE_Tnp_4"/>
    <property type="match status" value="1"/>
</dbReference>
<comment type="caution">
    <text evidence="4">The sequence shown here is derived from an EMBL/GenBank/DDBJ whole genome shotgun (WGS) entry which is preliminary data.</text>
</comment>
<dbReference type="AlphaFoldDB" id="A0A6A3JZ84"/>
<dbReference type="PANTHER" id="PTHR48471">
    <property type="entry name" value="DDE TNP4 DOMAIN-CONTAINING PROTEIN"/>
    <property type="match status" value="1"/>
</dbReference>
<evidence type="ECO:0000313" key="6">
    <source>
        <dbReference type="Proteomes" id="UP000429607"/>
    </source>
</evidence>
<dbReference type="Proteomes" id="UP000429607">
    <property type="component" value="Unassembled WGS sequence"/>
</dbReference>
<reference evidence="4 6" key="1">
    <citation type="submission" date="2018-09" db="EMBL/GenBank/DDBJ databases">
        <title>Genomic investigation of the strawberry pathogen Phytophthora fragariae indicates pathogenicity is determined by transcriptional variation in three key races.</title>
        <authorList>
            <person name="Adams T.M."/>
            <person name="Armitage A.D."/>
            <person name="Sobczyk M.K."/>
            <person name="Bates H.J."/>
            <person name="Dunwell J.M."/>
            <person name="Nellist C.F."/>
            <person name="Harrison R.J."/>
        </authorList>
    </citation>
    <scope>NUCLEOTIDE SEQUENCE [LARGE SCALE GENOMIC DNA]</scope>
    <source>
        <strain evidence="4 6">SCRP249</strain>
        <strain evidence="5 7">SCRP333</strain>
    </source>
</reference>
<dbReference type="PANTHER" id="PTHR48471:SF1">
    <property type="entry name" value="DDE TNP4 DOMAIN-CONTAINING PROTEIN"/>
    <property type="match status" value="1"/>
</dbReference>
<evidence type="ECO:0000256" key="1">
    <source>
        <dbReference type="ARBA" id="ARBA00001968"/>
    </source>
</evidence>
<comment type="cofactor">
    <cofactor evidence="1">
        <name>a divalent metal cation</name>
        <dbReference type="ChEBI" id="CHEBI:60240"/>
    </cofactor>
</comment>
<accession>A0A6A3JZ84</accession>
<dbReference type="EMBL" id="QXFV01001677">
    <property type="protein sequence ID" value="KAE9000600.1"/>
    <property type="molecule type" value="Genomic_DNA"/>
</dbReference>
<dbReference type="Proteomes" id="UP000434957">
    <property type="component" value="Unassembled WGS sequence"/>
</dbReference>
<feature type="domain" description="DDE Tnp4" evidence="3">
    <location>
        <begin position="187"/>
        <end position="336"/>
    </location>
</feature>
<name>A0A6A3JZ84_9STRA</name>
<dbReference type="EMBL" id="QXFT01001612">
    <property type="protein sequence ID" value="KAE9314292.1"/>
    <property type="molecule type" value="Genomic_DNA"/>
</dbReference>
<dbReference type="InterPro" id="IPR027806">
    <property type="entry name" value="HARBI1_dom"/>
</dbReference>
<evidence type="ECO:0000313" key="4">
    <source>
        <dbReference type="EMBL" id="KAE9000600.1"/>
    </source>
</evidence>
<evidence type="ECO:0000313" key="5">
    <source>
        <dbReference type="EMBL" id="KAE9314292.1"/>
    </source>
</evidence>
<dbReference type="GO" id="GO:0046872">
    <property type="term" value="F:metal ion binding"/>
    <property type="evidence" value="ECO:0007669"/>
    <property type="project" value="UniProtKB-KW"/>
</dbReference>
<evidence type="ECO:0000259" key="3">
    <source>
        <dbReference type="Pfam" id="PF13359"/>
    </source>
</evidence>